<keyword evidence="6" id="KW-0547">Nucleotide-binding</keyword>
<dbReference type="Proteomes" id="UP000182149">
    <property type="component" value="Unassembled WGS sequence"/>
</dbReference>
<evidence type="ECO:0000256" key="3">
    <source>
        <dbReference type="ARBA" id="ARBA00022553"/>
    </source>
</evidence>
<evidence type="ECO:0000256" key="9">
    <source>
        <dbReference type="ARBA" id="ARBA00022989"/>
    </source>
</evidence>
<keyword evidence="11 12" id="KW-0472">Membrane</keyword>
<evidence type="ECO:0000256" key="12">
    <source>
        <dbReference type="SAM" id="Phobius"/>
    </source>
</evidence>
<evidence type="ECO:0000313" key="14">
    <source>
        <dbReference type="EMBL" id="OJG10088.1"/>
    </source>
</evidence>
<dbReference type="InterPro" id="IPR003660">
    <property type="entry name" value="HAMP_dom"/>
</dbReference>
<dbReference type="InterPro" id="IPR050640">
    <property type="entry name" value="Bact_2-comp_sensor_kinase"/>
</dbReference>
<feature type="domain" description="HAMP" evidence="13">
    <location>
        <begin position="273"/>
        <end position="325"/>
    </location>
</feature>
<evidence type="ECO:0000256" key="11">
    <source>
        <dbReference type="ARBA" id="ARBA00023136"/>
    </source>
</evidence>
<evidence type="ECO:0000256" key="4">
    <source>
        <dbReference type="ARBA" id="ARBA00022679"/>
    </source>
</evidence>
<keyword evidence="3" id="KW-0597">Phosphoprotein</keyword>
<gene>
    <name evidence="14" type="ORF">RU93_GL000338</name>
</gene>
<proteinExistence type="predicted"/>
<name>A0A1L8QRC8_9ENTE</name>
<dbReference type="EMBL" id="JXKD01000010">
    <property type="protein sequence ID" value="OJG10088.1"/>
    <property type="molecule type" value="Genomic_DNA"/>
</dbReference>
<dbReference type="SUPFAM" id="SSF158472">
    <property type="entry name" value="HAMP domain-like"/>
    <property type="match status" value="1"/>
</dbReference>
<keyword evidence="2" id="KW-1003">Cell membrane</keyword>
<keyword evidence="15" id="KW-1185">Reference proteome</keyword>
<dbReference type="SUPFAM" id="SSF55874">
    <property type="entry name" value="ATPase domain of HSP90 chaperone/DNA topoisomerase II/histidine kinase"/>
    <property type="match status" value="1"/>
</dbReference>
<evidence type="ECO:0000259" key="13">
    <source>
        <dbReference type="PROSITE" id="PS50885"/>
    </source>
</evidence>
<keyword evidence="9 12" id="KW-1133">Transmembrane helix</keyword>
<dbReference type="InterPro" id="IPR010559">
    <property type="entry name" value="Sig_transdc_His_kin_internal"/>
</dbReference>
<evidence type="ECO:0000313" key="15">
    <source>
        <dbReference type="Proteomes" id="UP000182149"/>
    </source>
</evidence>
<dbReference type="Gene3D" id="6.10.340.10">
    <property type="match status" value="1"/>
</dbReference>
<dbReference type="GO" id="GO:0005524">
    <property type="term" value="F:ATP binding"/>
    <property type="evidence" value="ECO:0007669"/>
    <property type="project" value="UniProtKB-KW"/>
</dbReference>
<sequence>MIVCTLIIGVIVARAQNTYTKSYIQSNDIVLQAIEKDYTNLLQNINQVFEYLDNQPIIEQFLTEDEMTAASIIDLNRELSDMASLFQNIPSSLVLIGTNGRTFYQDNYVSKYPASELLASDLMASFNETAALNQVLFLNGSLISESNEEPSIIYSRKLTDGTNVYGYALFFIKESQFSAIYTEKLDRSLHQTTILNHDEVIVSSTLKETIGTHATKTDFQGAQTINLGSYPFVLYDTINESVLIKRMNIIQLALIVWLLGLVFSFIFSFFLFKKVTSPIYMLIDKISNITEDNFSNQIEIAGTYETKQLGNAYNLMLENINSYIDNLIRMEKENHLIKIKNLQMQIHPHFIYNTLTAIKVLIWQNQNAKAEEAIQSFIHLMQKTFDKREAIPLGEELKISQDYVNLLRIRYGERIQTTFYSDDTYHHLLLPKLIIQPIIENCYIHAFPQNQNGIVSVFTRVHQDILYIEIIDNGVGFNQTTKKHEHFSSIGIENIDYRLKLLYGDDYGAFIESQVNQGTVVTIKIPAQQAEPASDL</sequence>
<dbReference type="PROSITE" id="PS50885">
    <property type="entry name" value="HAMP"/>
    <property type="match status" value="1"/>
</dbReference>
<dbReference type="PANTHER" id="PTHR34220">
    <property type="entry name" value="SENSOR HISTIDINE KINASE YPDA"/>
    <property type="match status" value="1"/>
</dbReference>
<evidence type="ECO:0000256" key="6">
    <source>
        <dbReference type="ARBA" id="ARBA00022741"/>
    </source>
</evidence>
<keyword evidence="10" id="KW-0902">Two-component regulatory system</keyword>
<evidence type="ECO:0000256" key="7">
    <source>
        <dbReference type="ARBA" id="ARBA00022777"/>
    </source>
</evidence>
<dbReference type="AlphaFoldDB" id="A0A1L8QRC8"/>
<dbReference type="GO" id="GO:0005886">
    <property type="term" value="C:plasma membrane"/>
    <property type="evidence" value="ECO:0007669"/>
    <property type="project" value="UniProtKB-SubCell"/>
</dbReference>
<keyword evidence="7" id="KW-0418">Kinase</keyword>
<keyword evidence="4" id="KW-0808">Transferase</keyword>
<keyword evidence="5 12" id="KW-0812">Transmembrane</keyword>
<keyword evidence="8" id="KW-0067">ATP-binding</keyword>
<dbReference type="Gene3D" id="3.30.565.10">
    <property type="entry name" value="Histidine kinase-like ATPase, C-terminal domain"/>
    <property type="match status" value="1"/>
</dbReference>
<evidence type="ECO:0000256" key="2">
    <source>
        <dbReference type="ARBA" id="ARBA00022475"/>
    </source>
</evidence>
<evidence type="ECO:0000256" key="10">
    <source>
        <dbReference type="ARBA" id="ARBA00023012"/>
    </source>
</evidence>
<dbReference type="STRING" id="328396.RU93_GL000338"/>
<organism evidence="14 15">
    <name type="scientific">Enterococcus aquimarinus</name>
    <dbReference type="NCBI Taxonomy" id="328396"/>
    <lineage>
        <taxon>Bacteria</taxon>
        <taxon>Bacillati</taxon>
        <taxon>Bacillota</taxon>
        <taxon>Bacilli</taxon>
        <taxon>Lactobacillales</taxon>
        <taxon>Enterococcaceae</taxon>
        <taxon>Enterococcus</taxon>
    </lineage>
</organism>
<comment type="subcellular location">
    <subcellularLocation>
        <location evidence="1">Cell membrane</location>
        <topology evidence="1">Multi-pass membrane protein</topology>
    </subcellularLocation>
</comment>
<feature type="transmembrane region" description="Helical" evidence="12">
    <location>
        <begin position="249"/>
        <end position="272"/>
    </location>
</feature>
<protein>
    <recommendedName>
        <fullName evidence="13">HAMP domain-containing protein</fullName>
    </recommendedName>
</protein>
<comment type="caution">
    <text evidence="14">The sequence shown here is derived from an EMBL/GenBank/DDBJ whole genome shotgun (WGS) entry which is preliminary data.</text>
</comment>
<dbReference type="Pfam" id="PF06580">
    <property type="entry name" value="His_kinase"/>
    <property type="match status" value="1"/>
</dbReference>
<dbReference type="InterPro" id="IPR036890">
    <property type="entry name" value="HATPase_C_sf"/>
</dbReference>
<reference evidence="14 15" key="1">
    <citation type="submission" date="2014-12" db="EMBL/GenBank/DDBJ databases">
        <title>Draft genome sequences of 29 type strains of Enterococci.</title>
        <authorList>
            <person name="Zhong Z."/>
            <person name="Sun Z."/>
            <person name="Liu W."/>
            <person name="Zhang W."/>
            <person name="Zhang H."/>
        </authorList>
    </citation>
    <scope>NUCLEOTIDE SEQUENCE [LARGE SCALE GENOMIC DNA]</scope>
    <source>
        <strain evidence="14 15">DSM 17690</strain>
    </source>
</reference>
<dbReference type="PANTHER" id="PTHR34220:SF11">
    <property type="entry name" value="SENSOR PROTEIN KINASE HPTS"/>
    <property type="match status" value="1"/>
</dbReference>
<accession>A0A1L8QRC8</accession>
<evidence type="ECO:0000256" key="1">
    <source>
        <dbReference type="ARBA" id="ARBA00004651"/>
    </source>
</evidence>
<dbReference type="GO" id="GO:0000155">
    <property type="term" value="F:phosphorelay sensor kinase activity"/>
    <property type="evidence" value="ECO:0007669"/>
    <property type="project" value="InterPro"/>
</dbReference>
<evidence type="ECO:0000256" key="5">
    <source>
        <dbReference type="ARBA" id="ARBA00022692"/>
    </source>
</evidence>
<evidence type="ECO:0000256" key="8">
    <source>
        <dbReference type="ARBA" id="ARBA00022840"/>
    </source>
</evidence>